<dbReference type="InterPro" id="IPR036365">
    <property type="entry name" value="PGBD-like_sf"/>
</dbReference>
<dbReference type="EMBL" id="JQED01000045">
    <property type="protein sequence ID" value="KGJ88601.1"/>
    <property type="molecule type" value="Genomic_DNA"/>
</dbReference>
<evidence type="ECO:0000256" key="1">
    <source>
        <dbReference type="SAM" id="SignalP"/>
    </source>
</evidence>
<feature type="signal peptide" evidence="1">
    <location>
        <begin position="1"/>
        <end position="26"/>
    </location>
</feature>
<name>A0A099KE62_COLPS</name>
<evidence type="ECO:0000313" key="4">
    <source>
        <dbReference type="Proteomes" id="UP000029843"/>
    </source>
</evidence>
<gene>
    <name evidence="3" type="ORF">ND2E_3899</name>
</gene>
<comment type="caution">
    <text evidence="3">The sequence shown here is derived from an EMBL/GenBank/DDBJ whole genome shotgun (WGS) entry which is preliminary data.</text>
</comment>
<dbReference type="InterPro" id="IPR036366">
    <property type="entry name" value="PGBDSf"/>
</dbReference>
<protein>
    <submittedName>
        <fullName evidence="3">Peptidoglycan-binding domain 1 protein</fullName>
    </submittedName>
</protein>
<dbReference type="PATRIC" id="fig|28229.4.peg.3235"/>
<evidence type="ECO:0000313" key="3">
    <source>
        <dbReference type="EMBL" id="KGJ88601.1"/>
    </source>
</evidence>
<dbReference type="Proteomes" id="UP000029843">
    <property type="component" value="Unassembled WGS sequence"/>
</dbReference>
<feature type="domain" description="Peptidoglycan binding-like" evidence="2">
    <location>
        <begin position="47"/>
        <end position="101"/>
    </location>
</feature>
<proteinExistence type="predicted"/>
<keyword evidence="1" id="KW-0732">Signal</keyword>
<dbReference type="InterPro" id="IPR002477">
    <property type="entry name" value="Peptidoglycan-bd-like"/>
</dbReference>
<reference evidence="3 4" key="1">
    <citation type="submission" date="2014-08" db="EMBL/GenBank/DDBJ databases">
        <title>Genomic and Phenotypic Diversity of Colwellia psychrerythraea strains from Disparate Marine Basins.</title>
        <authorList>
            <person name="Techtmann S.M."/>
            <person name="Stelling S.C."/>
            <person name="Utturkar S.M."/>
            <person name="Alshibli N."/>
            <person name="Harris A."/>
            <person name="Brown S.D."/>
            <person name="Hazen T.C."/>
        </authorList>
    </citation>
    <scope>NUCLEOTIDE SEQUENCE [LARGE SCALE GENOMIC DNA]</scope>
    <source>
        <strain evidence="3 4">ND2E</strain>
    </source>
</reference>
<organism evidence="3 4">
    <name type="scientific">Colwellia psychrerythraea</name>
    <name type="common">Vibrio psychroerythus</name>
    <dbReference type="NCBI Taxonomy" id="28229"/>
    <lineage>
        <taxon>Bacteria</taxon>
        <taxon>Pseudomonadati</taxon>
        <taxon>Pseudomonadota</taxon>
        <taxon>Gammaproteobacteria</taxon>
        <taxon>Alteromonadales</taxon>
        <taxon>Colwelliaceae</taxon>
        <taxon>Colwellia</taxon>
    </lineage>
</organism>
<feature type="chain" id="PRO_5001957122" evidence="1">
    <location>
        <begin position="27"/>
        <end position="105"/>
    </location>
</feature>
<sequence precursor="true">MSLTTFRSKRCLLKGIVALSISTIYASASFGGDLLHRPSDRTQWPENLIRAVQKKLNTMGFDAGTADGIIGPNTRRAIRNFQQDTGMEVDGQISSTLLKKLGFKQ</sequence>
<accession>A0A099KE62</accession>
<dbReference type="SUPFAM" id="SSF47090">
    <property type="entry name" value="PGBD-like"/>
    <property type="match status" value="1"/>
</dbReference>
<dbReference type="AlphaFoldDB" id="A0A099KE62"/>
<evidence type="ECO:0000259" key="2">
    <source>
        <dbReference type="Pfam" id="PF01471"/>
    </source>
</evidence>
<dbReference type="Pfam" id="PF01471">
    <property type="entry name" value="PG_binding_1"/>
    <property type="match status" value="1"/>
</dbReference>
<dbReference type="Gene3D" id="1.10.101.10">
    <property type="entry name" value="PGBD-like superfamily/PGBD"/>
    <property type="match status" value="1"/>
</dbReference>